<dbReference type="EMBL" id="BGPR01000976">
    <property type="protein sequence ID" value="GBM41866.1"/>
    <property type="molecule type" value="Genomic_DNA"/>
</dbReference>
<sequence>MHSIAQCTAHTSHSTKVSNSCNRQRKTEVKAVVDGGDWRVEARVGGGEGCGRVGKEGPRHGSIHFKPVQSNSTAQFQLHNILWVAVSSTVGLRAEHRQLQSVCLQDVVSVDQIDDSATATKLSPKRFSSALRDRAKILLFSRTFILSPRLGVTG</sequence>
<comment type="caution">
    <text evidence="2">The sequence shown here is derived from an EMBL/GenBank/DDBJ whole genome shotgun (WGS) entry which is preliminary data.</text>
</comment>
<evidence type="ECO:0000256" key="1">
    <source>
        <dbReference type="SAM" id="MobiDB-lite"/>
    </source>
</evidence>
<accession>A0A4Y2FMR1</accession>
<evidence type="ECO:0000313" key="2">
    <source>
        <dbReference type="EMBL" id="GBM41866.1"/>
    </source>
</evidence>
<organism evidence="2 3">
    <name type="scientific">Araneus ventricosus</name>
    <name type="common">Orbweaver spider</name>
    <name type="synonym">Epeira ventricosa</name>
    <dbReference type="NCBI Taxonomy" id="182803"/>
    <lineage>
        <taxon>Eukaryota</taxon>
        <taxon>Metazoa</taxon>
        <taxon>Ecdysozoa</taxon>
        <taxon>Arthropoda</taxon>
        <taxon>Chelicerata</taxon>
        <taxon>Arachnida</taxon>
        <taxon>Araneae</taxon>
        <taxon>Araneomorphae</taxon>
        <taxon>Entelegynae</taxon>
        <taxon>Araneoidea</taxon>
        <taxon>Araneidae</taxon>
        <taxon>Araneus</taxon>
    </lineage>
</organism>
<proteinExistence type="predicted"/>
<name>A0A4Y2FMR1_ARAVE</name>
<evidence type="ECO:0000313" key="3">
    <source>
        <dbReference type="Proteomes" id="UP000499080"/>
    </source>
</evidence>
<dbReference type="AlphaFoldDB" id="A0A4Y2FMR1"/>
<reference evidence="2 3" key="1">
    <citation type="journal article" date="2019" name="Sci. Rep.">
        <title>Orb-weaving spider Araneus ventricosus genome elucidates the spidroin gene catalogue.</title>
        <authorList>
            <person name="Kono N."/>
            <person name="Nakamura H."/>
            <person name="Ohtoshi R."/>
            <person name="Moran D.A.P."/>
            <person name="Shinohara A."/>
            <person name="Yoshida Y."/>
            <person name="Fujiwara M."/>
            <person name="Mori M."/>
            <person name="Tomita M."/>
            <person name="Arakawa K."/>
        </authorList>
    </citation>
    <scope>NUCLEOTIDE SEQUENCE [LARGE SCALE GENOMIC DNA]</scope>
</reference>
<protein>
    <submittedName>
        <fullName evidence="2">Uncharacterized protein</fullName>
    </submittedName>
</protein>
<gene>
    <name evidence="2" type="ORF">AVEN_8535_1</name>
</gene>
<feature type="compositionally biased region" description="Polar residues" evidence="1">
    <location>
        <begin position="1"/>
        <end position="22"/>
    </location>
</feature>
<keyword evidence="3" id="KW-1185">Reference proteome</keyword>
<feature type="region of interest" description="Disordered" evidence="1">
    <location>
        <begin position="1"/>
        <end position="24"/>
    </location>
</feature>
<dbReference type="Proteomes" id="UP000499080">
    <property type="component" value="Unassembled WGS sequence"/>
</dbReference>